<proteinExistence type="predicted"/>
<dbReference type="PANTHER" id="PTHR33121:SF82">
    <property type="entry name" value="SIGNAL TRANSDUCTION PROTEIN CONTAINING A EAL DOMAIN"/>
    <property type="match status" value="1"/>
</dbReference>
<dbReference type="InterPro" id="IPR029151">
    <property type="entry name" value="Sensor-like_sf"/>
</dbReference>
<comment type="caution">
    <text evidence="2">The sequence shown here is derived from an EMBL/GenBank/DDBJ whole genome shotgun (WGS) entry which is preliminary data.</text>
</comment>
<dbReference type="SMART" id="SM00052">
    <property type="entry name" value="EAL"/>
    <property type="match status" value="1"/>
</dbReference>
<dbReference type="Proteomes" id="UP000531594">
    <property type="component" value="Unassembled WGS sequence"/>
</dbReference>
<dbReference type="SUPFAM" id="SSF141868">
    <property type="entry name" value="EAL domain-like"/>
    <property type="match status" value="1"/>
</dbReference>
<dbReference type="Gene3D" id="3.20.20.450">
    <property type="entry name" value="EAL domain"/>
    <property type="match status" value="1"/>
</dbReference>
<feature type="domain" description="EAL" evidence="1">
    <location>
        <begin position="1"/>
        <end position="247"/>
    </location>
</feature>
<dbReference type="InterPro" id="IPR018842">
    <property type="entry name" value="YkuI_C"/>
</dbReference>
<dbReference type="AlphaFoldDB" id="A0A7X0LUW0"/>
<sequence>MDALDILTDLDHVIPYFQPIFSADEHRIIGYEIFGRYISGGKVVSLGPFFQDSSIPDEYRLEVDNTVLTKALEQALSIEKDILLFVNRDAEVLTHNDGESFLQLLLQFQEKGISLNQIVLEIDAADPKYDEIAHLMNYYRTYGIKIAIDKMGDDSSHLDRIGQLKPDIVKVDLLPLRSMNLSPVYRDILYSLSILARKIGATLLFKNIEMVYQLQFAWQHGGRYYQGFYLGKPDEEFCVRDILKDKMKSEFHGFILYEKRRLEAVFDVSEKFQAKLQDLLSKNRKTADYEEMMNLLVKSLDDIAFRMYVCDEDGFQKTANMFKKDNEWMVQPEYYQKNWSWRPYFLENIFKMRHDKKGILSDLYRDIETGETIRTFSYPLNSQEYLFIDLSYEFLYRQEGLL</sequence>
<reference evidence="2 3" key="1">
    <citation type="submission" date="2020-08" db="EMBL/GenBank/DDBJ databases">
        <title>Genomic Encyclopedia of Type Strains, Phase IV (KMG-IV): sequencing the most valuable type-strain genomes for metagenomic binning, comparative biology and taxonomic classification.</title>
        <authorList>
            <person name="Goeker M."/>
        </authorList>
    </citation>
    <scope>NUCLEOTIDE SEQUENCE [LARGE SCALE GENOMIC DNA]</scope>
    <source>
        <strain evidence="2 3">DSM 5391</strain>
    </source>
</reference>
<accession>A0A7X0LUW0</accession>
<dbReference type="Pfam" id="PF10388">
    <property type="entry name" value="YkuI_C"/>
    <property type="match status" value="1"/>
</dbReference>
<dbReference type="InterPro" id="IPR001633">
    <property type="entry name" value="EAL_dom"/>
</dbReference>
<dbReference type="Gene3D" id="3.30.450.20">
    <property type="entry name" value="PAS domain"/>
    <property type="match status" value="1"/>
</dbReference>
<dbReference type="CDD" id="cd01948">
    <property type="entry name" value="EAL"/>
    <property type="match status" value="1"/>
</dbReference>
<dbReference type="GO" id="GO:0071111">
    <property type="term" value="F:cyclic-guanylate-specific phosphodiesterase activity"/>
    <property type="evidence" value="ECO:0007669"/>
    <property type="project" value="InterPro"/>
</dbReference>
<dbReference type="Pfam" id="PF00563">
    <property type="entry name" value="EAL"/>
    <property type="match status" value="1"/>
</dbReference>
<dbReference type="InterPro" id="IPR050706">
    <property type="entry name" value="Cyclic-di-GMP_PDE-like"/>
</dbReference>
<dbReference type="PANTHER" id="PTHR33121">
    <property type="entry name" value="CYCLIC DI-GMP PHOSPHODIESTERASE PDEF"/>
    <property type="match status" value="1"/>
</dbReference>
<dbReference type="EMBL" id="JACHGK010000001">
    <property type="protein sequence ID" value="MBB6443669.1"/>
    <property type="molecule type" value="Genomic_DNA"/>
</dbReference>
<dbReference type="PROSITE" id="PS50883">
    <property type="entry name" value="EAL"/>
    <property type="match status" value="1"/>
</dbReference>
<name>A0A7X0LUW0_9BACI</name>
<keyword evidence="3" id="KW-1185">Reference proteome</keyword>
<gene>
    <name evidence="2" type="ORF">HNR53_000257</name>
</gene>
<evidence type="ECO:0000313" key="3">
    <source>
        <dbReference type="Proteomes" id="UP000531594"/>
    </source>
</evidence>
<evidence type="ECO:0000259" key="1">
    <source>
        <dbReference type="PROSITE" id="PS50883"/>
    </source>
</evidence>
<dbReference type="SUPFAM" id="SSF103190">
    <property type="entry name" value="Sensory domain-like"/>
    <property type="match status" value="1"/>
</dbReference>
<organism evidence="2 3">
    <name type="scientific">Bacillus benzoevorans</name>
    <dbReference type="NCBI Taxonomy" id="1456"/>
    <lineage>
        <taxon>Bacteria</taxon>
        <taxon>Bacillati</taxon>
        <taxon>Bacillota</taxon>
        <taxon>Bacilli</taxon>
        <taxon>Bacillales</taxon>
        <taxon>Bacillaceae</taxon>
        <taxon>Bacillus</taxon>
    </lineage>
</organism>
<dbReference type="RefSeq" id="WP_184521790.1">
    <property type="nucleotide sequence ID" value="NZ_JACHGK010000001.1"/>
</dbReference>
<evidence type="ECO:0000313" key="2">
    <source>
        <dbReference type="EMBL" id="MBB6443669.1"/>
    </source>
</evidence>
<dbReference type="InterPro" id="IPR035919">
    <property type="entry name" value="EAL_sf"/>
</dbReference>
<protein>
    <submittedName>
        <fullName evidence="2">EAL domain-containing protein (Putative c-di-GMP-specific phosphodiesterase class I)</fullName>
    </submittedName>
</protein>
<dbReference type="Gene3D" id="1.20.5.170">
    <property type="match status" value="1"/>
</dbReference>